<feature type="domain" description="Flagellar motor switch protein FliG middle" evidence="2">
    <location>
        <begin position="17"/>
        <end position="86"/>
    </location>
</feature>
<dbReference type="PANTHER" id="PTHR30534:SF0">
    <property type="entry name" value="FLAGELLAR MOTOR SWITCH PROTEIN FLIG"/>
    <property type="match status" value="1"/>
</dbReference>
<dbReference type="Gene3D" id="1.10.220.30">
    <property type="match status" value="2"/>
</dbReference>
<dbReference type="InterPro" id="IPR011002">
    <property type="entry name" value="FliG_a-hlx"/>
</dbReference>
<dbReference type="SUPFAM" id="SSF48029">
    <property type="entry name" value="FliG"/>
    <property type="match status" value="1"/>
</dbReference>
<dbReference type="GO" id="GO:0006935">
    <property type="term" value="P:chemotaxis"/>
    <property type="evidence" value="ECO:0007669"/>
    <property type="project" value="InterPro"/>
</dbReference>
<sequence length="235" mass="25821">IATGISAFSLLGSIDNKRLLDFLRKEHPQTAALILSNLKVDQASNLLAELPEENRIEITYRLATLEDITPELIEDVEAVLRDQIGAEITEGDAKKGGAESTADLLNAIGQTDQKIILDGLKKIDEELCDDISSYLFMFDDIVNLTDNAIQAIKGAVDNKLLAPALKGAKDNLREKFYKNLSEKAGGMLRDEIDVLPPMPMKEIEKAQSDVLQIVFDLEGKGELTIARSGDEQELI</sequence>
<dbReference type="AlphaFoldDB" id="A0A382LMP0"/>
<dbReference type="InterPro" id="IPR000090">
    <property type="entry name" value="Flg_Motor_Flig"/>
</dbReference>
<name>A0A382LMP0_9ZZZZ</name>
<feature type="domain" description="Flagellar motor switch protein FliG C-terminal" evidence="1">
    <location>
        <begin position="119"/>
        <end position="225"/>
    </location>
</feature>
<dbReference type="PANTHER" id="PTHR30534">
    <property type="entry name" value="FLAGELLAR MOTOR SWITCH PROTEIN FLIG"/>
    <property type="match status" value="1"/>
</dbReference>
<dbReference type="GO" id="GO:0009288">
    <property type="term" value="C:bacterial-type flagellum"/>
    <property type="evidence" value="ECO:0007669"/>
    <property type="project" value="InterPro"/>
</dbReference>
<accession>A0A382LMP0</accession>
<evidence type="ECO:0000259" key="2">
    <source>
        <dbReference type="Pfam" id="PF14841"/>
    </source>
</evidence>
<reference evidence="3" key="1">
    <citation type="submission" date="2018-05" db="EMBL/GenBank/DDBJ databases">
        <authorList>
            <person name="Lanie J.A."/>
            <person name="Ng W.-L."/>
            <person name="Kazmierczak K.M."/>
            <person name="Andrzejewski T.M."/>
            <person name="Davidsen T.M."/>
            <person name="Wayne K.J."/>
            <person name="Tettelin H."/>
            <person name="Glass J.I."/>
            <person name="Rusch D."/>
            <person name="Podicherti R."/>
            <person name="Tsui H.-C.T."/>
            <person name="Winkler M.E."/>
        </authorList>
    </citation>
    <scope>NUCLEOTIDE SEQUENCE</scope>
</reference>
<dbReference type="Pfam" id="PF14841">
    <property type="entry name" value="FliG_M"/>
    <property type="match status" value="1"/>
</dbReference>
<dbReference type="EMBL" id="UINC01088029">
    <property type="protein sequence ID" value="SVC37900.1"/>
    <property type="molecule type" value="Genomic_DNA"/>
</dbReference>
<dbReference type="Pfam" id="PF01706">
    <property type="entry name" value="FliG_C"/>
    <property type="match status" value="1"/>
</dbReference>
<dbReference type="InterPro" id="IPR023087">
    <property type="entry name" value="Flg_Motor_Flig_C"/>
</dbReference>
<dbReference type="GO" id="GO:0003774">
    <property type="term" value="F:cytoskeletal motor activity"/>
    <property type="evidence" value="ECO:0007669"/>
    <property type="project" value="InterPro"/>
</dbReference>
<evidence type="ECO:0000259" key="1">
    <source>
        <dbReference type="Pfam" id="PF01706"/>
    </source>
</evidence>
<evidence type="ECO:0008006" key="4">
    <source>
        <dbReference type="Google" id="ProtNLM"/>
    </source>
</evidence>
<dbReference type="InterPro" id="IPR032779">
    <property type="entry name" value="FliG_M"/>
</dbReference>
<proteinExistence type="predicted"/>
<feature type="non-terminal residue" evidence="3">
    <location>
        <position position="1"/>
    </location>
</feature>
<dbReference type="GO" id="GO:0071973">
    <property type="term" value="P:bacterial-type flagellum-dependent cell motility"/>
    <property type="evidence" value="ECO:0007669"/>
    <property type="project" value="InterPro"/>
</dbReference>
<dbReference type="PRINTS" id="PR00954">
    <property type="entry name" value="FLGMOTORFLIG"/>
</dbReference>
<organism evidence="3">
    <name type="scientific">marine metagenome</name>
    <dbReference type="NCBI Taxonomy" id="408172"/>
    <lineage>
        <taxon>unclassified sequences</taxon>
        <taxon>metagenomes</taxon>
        <taxon>ecological metagenomes</taxon>
    </lineage>
</organism>
<evidence type="ECO:0000313" key="3">
    <source>
        <dbReference type="EMBL" id="SVC37900.1"/>
    </source>
</evidence>
<protein>
    <recommendedName>
        <fullName evidence="4">Flagellar motor switch protein FliG</fullName>
    </recommendedName>
</protein>
<gene>
    <name evidence="3" type="ORF">METZ01_LOCUS290754</name>
</gene>